<evidence type="ECO:0000259" key="1">
    <source>
        <dbReference type="PROSITE" id="PS51459"/>
    </source>
</evidence>
<dbReference type="InterPro" id="IPR040198">
    <property type="entry name" value="Fido_containing"/>
</dbReference>
<dbReference type="PROSITE" id="PS51459">
    <property type="entry name" value="FIDO"/>
    <property type="match status" value="1"/>
</dbReference>
<evidence type="ECO:0000313" key="2">
    <source>
        <dbReference type="EMBL" id="CAB5020686.1"/>
    </source>
</evidence>
<accession>A0A6J7QV29</accession>
<dbReference type="PANTHER" id="PTHR13504">
    <property type="entry name" value="FIDO DOMAIN-CONTAINING PROTEIN DDB_G0283145"/>
    <property type="match status" value="1"/>
</dbReference>
<dbReference type="AlphaFoldDB" id="A0A6J7QV29"/>
<name>A0A6J7QV29_9ZZZZ</name>
<dbReference type="SUPFAM" id="SSF140931">
    <property type="entry name" value="Fic-like"/>
    <property type="match status" value="1"/>
</dbReference>
<gene>
    <name evidence="2" type="ORF">UFOPK3992_01694</name>
</gene>
<sequence length="407" mass="43462">MSFIGRTGPGQWAALTFEQVPWVSKYEQGSASRNEIRKHQGPYSAAIPAEIAGLDVQLPGELSASVDEAAVEIARFDEQMGADIAPFAALLLRSESAASSQIENLTASARAIAEAEMSGGRGVSNAAQVVANTRAMSAAIDLSSNLSTDAILAMHDALMRPHDPDIAGRWRSEQVWIGGGRLGPHHAQFVPPQHSRVPAAMDDLIEFMDRDDLPALVQAAIAHAQFETIHPFADGNGRTGRALVHSLLRAKGLTRNVTVPVSAGLLVDIEFYFAALNAYRAGNPDAIIACLADASFAAVANGRELVEELREIRASWDARVSARRGANTWRIADLLLAHPVLDAATIGVALGIAPSNVYAPVEPLLSAGVLTQANDKRRGQIWRSREVLAALDAFAARAGKRRANSRR</sequence>
<organism evidence="2">
    <name type="scientific">freshwater metagenome</name>
    <dbReference type="NCBI Taxonomy" id="449393"/>
    <lineage>
        <taxon>unclassified sequences</taxon>
        <taxon>metagenomes</taxon>
        <taxon>ecological metagenomes</taxon>
    </lineage>
</organism>
<feature type="domain" description="Fido" evidence="1">
    <location>
        <begin position="146"/>
        <end position="293"/>
    </location>
</feature>
<dbReference type="PANTHER" id="PTHR13504:SF38">
    <property type="entry name" value="FIDO DOMAIN-CONTAINING PROTEIN"/>
    <property type="match status" value="1"/>
</dbReference>
<dbReference type="InterPro" id="IPR036597">
    <property type="entry name" value="Fido-like_dom_sf"/>
</dbReference>
<protein>
    <submittedName>
        <fullName evidence="2">Unannotated protein</fullName>
    </submittedName>
</protein>
<reference evidence="2" key="1">
    <citation type="submission" date="2020-05" db="EMBL/GenBank/DDBJ databases">
        <authorList>
            <person name="Chiriac C."/>
            <person name="Salcher M."/>
            <person name="Ghai R."/>
            <person name="Kavagutti S V."/>
        </authorList>
    </citation>
    <scope>NUCLEOTIDE SEQUENCE</scope>
</reference>
<dbReference type="InterPro" id="IPR003812">
    <property type="entry name" value="Fido"/>
</dbReference>
<dbReference type="Gene3D" id="1.10.3290.10">
    <property type="entry name" value="Fido-like domain"/>
    <property type="match status" value="1"/>
</dbReference>
<dbReference type="EMBL" id="CAFBOZ010000285">
    <property type="protein sequence ID" value="CAB5020686.1"/>
    <property type="molecule type" value="Genomic_DNA"/>
</dbReference>
<dbReference type="Pfam" id="PF02661">
    <property type="entry name" value="Fic"/>
    <property type="match status" value="1"/>
</dbReference>
<proteinExistence type="predicted"/>